<name>A0A2U8VTH7_9HYPH</name>
<evidence type="ECO:0000256" key="2">
    <source>
        <dbReference type="SAM" id="MobiDB-lite"/>
    </source>
</evidence>
<feature type="compositionally biased region" description="Basic and acidic residues" evidence="2">
    <location>
        <begin position="1"/>
        <end position="11"/>
    </location>
</feature>
<dbReference type="RefSeq" id="WP_109951797.1">
    <property type="nucleotide sequence ID" value="NZ_CP029551.1"/>
</dbReference>
<dbReference type="AlphaFoldDB" id="A0A2U8VTH7"/>
<keyword evidence="4" id="KW-1185">Reference proteome</keyword>
<dbReference type="Proteomes" id="UP000246058">
    <property type="component" value="Chromosome"/>
</dbReference>
<dbReference type="OrthoDB" id="7997977at2"/>
<dbReference type="EMBL" id="CP029551">
    <property type="protein sequence ID" value="AWN36708.1"/>
    <property type="molecule type" value="Genomic_DNA"/>
</dbReference>
<proteinExistence type="predicted"/>
<protein>
    <submittedName>
        <fullName evidence="3">Uncharacterized protein</fullName>
    </submittedName>
</protein>
<feature type="region of interest" description="Disordered" evidence="2">
    <location>
        <begin position="31"/>
        <end position="50"/>
    </location>
</feature>
<dbReference type="KEGG" id="meti:DK427_14000"/>
<evidence type="ECO:0000313" key="3">
    <source>
        <dbReference type="EMBL" id="AWN36708.1"/>
    </source>
</evidence>
<evidence type="ECO:0000256" key="1">
    <source>
        <dbReference type="SAM" id="Coils"/>
    </source>
</evidence>
<sequence>METTRKLRWERPAGLATGPHRPDPLASLVRLVRSPTGGPDAPSPASHEDWAGLIDRVRAAAGRAREAEAHALDREQQMQDLMRQARAEVDAAEGRVRAAEIRAAAAEMHAETRIREAETRAEQAEARARAAEDWLMRIHETVVSEFADLDGEDER</sequence>
<organism evidence="3 4">
    <name type="scientific">Methylobacterium radiodurans</name>
    <dbReference type="NCBI Taxonomy" id="2202828"/>
    <lineage>
        <taxon>Bacteria</taxon>
        <taxon>Pseudomonadati</taxon>
        <taxon>Pseudomonadota</taxon>
        <taxon>Alphaproteobacteria</taxon>
        <taxon>Hyphomicrobiales</taxon>
        <taxon>Methylobacteriaceae</taxon>
        <taxon>Methylobacterium</taxon>
    </lineage>
</organism>
<feature type="region of interest" description="Disordered" evidence="2">
    <location>
        <begin position="1"/>
        <end position="25"/>
    </location>
</feature>
<feature type="coiled-coil region" evidence="1">
    <location>
        <begin position="64"/>
        <end position="134"/>
    </location>
</feature>
<reference evidence="3 4" key="1">
    <citation type="submission" date="2018-05" db="EMBL/GenBank/DDBJ databases">
        <title>Complete Genome Sequence of Methylobacterium sp. 17Sr1-43.</title>
        <authorList>
            <person name="Srinivasan S."/>
        </authorList>
    </citation>
    <scope>NUCLEOTIDE SEQUENCE [LARGE SCALE GENOMIC DNA]</scope>
    <source>
        <strain evidence="3 4">17Sr1-43</strain>
    </source>
</reference>
<keyword evidence="1" id="KW-0175">Coiled coil</keyword>
<gene>
    <name evidence="3" type="ORF">DK427_14000</name>
</gene>
<evidence type="ECO:0000313" key="4">
    <source>
        <dbReference type="Proteomes" id="UP000246058"/>
    </source>
</evidence>
<accession>A0A2U8VTH7</accession>